<evidence type="ECO:0000256" key="1">
    <source>
        <dbReference type="SAM" id="Phobius"/>
    </source>
</evidence>
<organism evidence="2 3">
    <name type="scientific">Halorarum salinum</name>
    <dbReference type="NCBI Taxonomy" id="2743089"/>
    <lineage>
        <taxon>Archaea</taxon>
        <taxon>Methanobacteriati</taxon>
        <taxon>Methanobacteriota</taxon>
        <taxon>Stenosarchaea group</taxon>
        <taxon>Halobacteria</taxon>
        <taxon>Halobacteriales</taxon>
        <taxon>Haloferacaceae</taxon>
        <taxon>Halorarum</taxon>
    </lineage>
</organism>
<keyword evidence="1" id="KW-0472">Membrane</keyword>
<dbReference type="GeneID" id="56037092"/>
<dbReference type="Proteomes" id="UP000509626">
    <property type="component" value="Chromosome"/>
</dbReference>
<dbReference type="EMBL" id="CP058579">
    <property type="protein sequence ID" value="QLG61400.1"/>
    <property type="molecule type" value="Genomic_DNA"/>
</dbReference>
<feature type="transmembrane region" description="Helical" evidence="1">
    <location>
        <begin position="12"/>
        <end position="34"/>
    </location>
</feature>
<evidence type="ECO:0000313" key="3">
    <source>
        <dbReference type="Proteomes" id="UP000509626"/>
    </source>
</evidence>
<proteinExistence type="predicted"/>
<keyword evidence="1" id="KW-1133">Transmembrane helix</keyword>
<accession>A0A7D5QAZ2</accession>
<gene>
    <name evidence="2" type="ORF">HUG12_06495</name>
</gene>
<dbReference type="RefSeq" id="WP_179267985.1">
    <property type="nucleotide sequence ID" value="NZ_CP058579.1"/>
</dbReference>
<evidence type="ECO:0000313" key="2">
    <source>
        <dbReference type="EMBL" id="QLG61400.1"/>
    </source>
</evidence>
<dbReference type="KEGG" id="halu:HUG12_06495"/>
<keyword evidence="1" id="KW-0812">Transmembrane</keyword>
<keyword evidence="3" id="KW-1185">Reference proteome</keyword>
<protein>
    <submittedName>
        <fullName evidence="2">Uncharacterized protein</fullName>
    </submittedName>
</protein>
<reference evidence="2 3" key="1">
    <citation type="submission" date="2020-06" db="EMBL/GenBank/DDBJ databases">
        <title>NJ-3-1, isolated from saline soil.</title>
        <authorList>
            <person name="Cui H.L."/>
            <person name="Shi X."/>
        </authorList>
    </citation>
    <scope>NUCLEOTIDE SEQUENCE [LARGE SCALE GENOMIC DNA]</scope>
    <source>
        <strain evidence="2 3">NJ-3-1</strain>
    </source>
</reference>
<sequence>MGILLHVLSDLPLALGPALALIAVGTLVLVVAAYDAYRSYVTGRPSGGGER</sequence>
<name>A0A7D5QAZ2_9EURY</name>
<dbReference type="AlphaFoldDB" id="A0A7D5QAZ2"/>